<feature type="signal peptide" evidence="1">
    <location>
        <begin position="1"/>
        <end position="25"/>
    </location>
</feature>
<dbReference type="EMBL" id="JAAEDL010000018">
    <property type="protein sequence ID" value="MBR0682311.1"/>
    <property type="molecule type" value="Genomic_DNA"/>
</dbReference>
<dbReference type="AlphaFoldDB" id="A0A9X9XF25"/>
<organism evidence="2 3">
    <name type="scientific">Neoroseomonas eburnea</name>
    <dbReference type="NCBI Taxonomy" id="1346889"/>
    <lineage>
        <taxon>Bacteria</taxon>
        <taxon>Pseudomonadati</taxon>
        <taxon>Pseudomonadota</taxon>
        <taxon>Alphaproteobacteria</taxon>
        <taxon>Acetobacterales</taxon>
        <taxon>Acetobacteraceae</taxon>
        <taxon>Neoroseomonas</taxon>
    </lineage>
</organism>
<name>A0A9X9XF25_9PROT</name>
<keyword evidence="3" id="KW-1185">Reference proteome</keyword>
<reference evidence="2" key="1">
    <citation type="submission" date="2020-01" db="EMBL/GenBank/DDBJ databases">
        <authorList>
            <person name="Rat A."/>
        </authorList>
    </citation>
    <scope>NUCLEOTIDE SEQUENCE</scope>
    <source>
        <strain evidence="2">LMG 31228</strain>
    </source>
</reference>
<evidence type="ECO:0000313" key="3">
    <source>
        <dbReference type="Proteomes" id="UP001138709"/>
    </source>
</evidence>
<gene>
    <name evidence="2" type="ORF">GXW74_17600</name>
</gene>
<evidence type="ECO:0000313" key="2">
    <source>
        <dbReference type="EMBL" id="MBR0682311.1"/>
    </source>
</evidence>
<dbReference type="RefSeq" id="WP_211847846.1">
    <property type="nucleotide sequence ID" value="NZ_JAAEDL010000018.1"/>
</dbReference>
<dbReference type="PROSITE" id="PS51257">
    <property type="entry name" value="PROKAR_LIPOPROTEIN"/>
    <property type="match status" value="1"/>
</dbReference>
<feature type="chain" id="PRO_5040952134" evidence="1">
    <location>
        <begin position="26"/>
        <end position="189"/>
    </location>
</feature>
<comment type="caution">
    <text evidence="2">The sequence shown here is derived from an EMBL/GenBank/DDBJ whole genome shotgun (WGS) entry which is preliminary data.</text>
</comment>
<protein>
    <submittedName>
        <fullName evidence="2">Uncharacterized protein</fullName>
    </submittedName>
</protein>
<sequence length="189" mass="19495">MSFARRRGWAMAALLSLAACGGSVAPPVALPPEATVGFADPARQAIIVTAYSFGRPSSLAGQPAEAARVIGQAEFLAVELATGQRWIGFAPYVAQEFAAARREWRGVIGIAPEAPPQAVIDALFATRGALLAGDRRAAIAALSPTTVPGGGEGAVQRLAALPPLPLAARAASDAESEMWRESVQIDVEP</sequence>
<proteinExistence type="predicted"/>
<evidence type="ECO:0000256" key="1">
    <source>
        <dbReference type="SAM" id="SignalP"/>
    </source>
</evidence>
<dbReference type="Proteomes" id="UP001138709">
    <property type="component" value="Unassembled WGS sequence"/>
</dbReference>
<keyword evidence="1" id="KW-0732">Signal</keyword>
<reference evidence="2" key="2">
    <citation type="journal article" date="2021" name="Syst. Appl. Microbiol.">
        <title>Roseomonas hellenica sp. nov., isolated from roots of wild-growing Alkanna tinctoria.</title>
        <authorList>
            <person name="Rat A."/>
            <person name="Naranjo H.D."/>
            <person name="Lebbe L."/>
            <person name="Cnockaert M."/>
            <person name="Krigas N."/>
            <person name="Grigoriadou K."/>
            <person name="Maloupa E."/>
            <person name="Willems A."/>
        </authorList>
    </citation>
    <scope>NUCLEOTIDE SEQUENCE</scope>
    <source>
        <strain evidence="2">LMG 31228</strain>
    </source>
</reference>
<accession>A0A9X9XF25</accession>